<reference evidence="2 3" key="1">
    <citation type="submission" date="2015-12" db="EMBL/GenBank/DDBJ databases">
        <title>The genome of Folsomia candida.</title>
        <authorList>
            <person name="Faddeeva A."/>
            <person name="Derks M.F."/>
            <person name="Anvar Y."/>
            <person name="Smit S."/>
            <person name="Van Straalen N."/>
            <person name="Roelofs D."/>
        </authorList>
    </citation>
    <scope>NUCLEOTIDE SEQUENCE [LARGE SCALE GENOMIC DNA]</scope>
    <source>
        <strain evidence="2 3">VU population</strain>
        <tissue evidence="2">Whole body</tissue>
    </source>
</reference>
<dbReference type="Gene3D" id="2.60.40.640">
    <property type="match status" value="1"/>
</dbReference>
<comment type="caution">
    <text evidence="2">The sequence shown here is derived from an EMBL/GenBank/DDBJ whole genome shotgun (WGS) entry which is preliminary data.</text>
</comment>
<protein>
    <submittedName>
        <fullName evidence="2">Arrestin domain-containing protein 5</fullName>
    </submittedName>
</protein>
<feature type="compositionally biased region" description="Low complexity" evidence="1">
    <location>
        <begin position="278"/>
        <end position="287"/>
    </location>
</feature>
<dbReference type="Proteomes" id="UP000198287">
    <property type="component" value="Unassembled WGS sequence"/>
</dbReference>
<evidence type="ECO:0000313" key="3">
    <source>
        <dbReference type="Proteomes" id="UP000198287"/>
    </source>
</evidence>
<evidence type="ECO:0000256" key="1">
    <source>
        <dbReference type="SAM" id="MobiDB-lite"/>
    </source>
</evidence>
<organism evidence="2 3">
    <name type="scientific">Folsomia candida</name>
    <name type="common">Springtail</name>
    <dbReference type="NCBI Taxonomy" id="158441"/>
    <lineage>
        <taxon>Eukaryota</taxon>
        <taxon>Metazoa</taxon>
        <taxon>Ecdysozoa</taxon>
        <taxon>Arthropoda</taxon>
        <taxon>Hexapoda</taxon>
        <taxon>Collembola</taxon>
        <taxon>Entomobryomorpha</taxon>
        <taxon>Isotomoidea</taxon>
        <taxon>Isotomidae</taxon>
        <taxon>Proisotominae</taxon>
        <taxon>Folsomia</taxon>
    </lineage>
</organism>
<dbReference type="OrthoDB" id="1874781at2759"/>
<name>A0A226DPF4_FOLCA</name>
<accession>A0A226DPF4</accession>
<dbReference type="AlphaFoldDB" id="A0A226DPF4"/>
<evidence type="ECO:0000313" key="2">
    <source>
        <dbReference type="EMBL" id="OXA47402.1"/>
    </source>
</evidence>
<dbReference type="InterPro" id="IPR014752">
    <property type="entry name" value="Arrestin-like_C"/>
</dbReference>
<keyword evidence="3" id="KW-1185">Reference proteome</keyword>
<gene>
    <name evidence="2" type="ORF">Fcan01_17806</name>
</gene>
<proteinExistence type="predicted"/>
<sequence length="303" mass="33222">MFNPLKSIDFERPSLIFSAGEKIRGSLVFEQVEKSVRIYDFNVLLTGVVRQSDEFTSIPKGSQVEIPFEVDLPETLWSTFIGGLGYTVYRLVIYGRPNSPLYLKESALCLREIVIIGLVNAKPDEFSVPSNETKVFTSKSGGLAKLSVSLAKSCASPGDMISFSVLIENGLRLPLGSVKMVFQQNVSYAFGCTKLFSKQMQDQEIVVLQQEEGPLIPPGPKRVTVAKFVNLQIVVPIHVGTPVRDDTVNWEEVSLAYGAHLRRSLSEHSLAAWTTSDTSSSSWSLMDSGDDADRTACASSTQG</sequence>
<feature type="region of interest" description="Disordered" evidence="1">
    <location>
        <begin position="278"/>
        <end position="303"/>
    </location>
</feature>
<dbReference type="EMBL" id="LNIX01000013">
    <property type="protein sequence ID" value="OXA47402.1"/>
    <property type="molecule type" value="Genomic_DNA"/>
</dbReference>